<name>A0A523UN02_UNCT6</name>
<evidence type="ECO:0000259" key="3">
    <source>
        <dbReference type="Pfam" id="PF13439"/>
    </source>
</evidence>
<evidence type="ECO:0000313" key="4">
    <source>
        <dbReference type="EMBL" id="TET43910.1"/>
    </source>
</evidence>
<dbReference type="Pfam" id="PF13439">
    <property type="entry name" value="Glyco_transf_4"/>
    <property type="match status" value="1"/>
</dbReference>
<dbReference type="SUPFAM" id="SSF53756">
    <property type="entry name" value="UDP-Glycosyltransferase/glycogen phosphorylase"/>
    <property type="match status" value="1"/>
</dbReference>
<feature type="domain" description="Glycosyl transferase family 1" evidence="2">
    <location>
        <begin position="192"/>
        <end position="345"/>
    </location>
</feature>
<dbReference type="EMBL" id="SOJN01000143">
    <property type="protein sequence ID" value="TET43910.1"/>
    <property type="molecule type" value="Genomic_DNA"/>
</dbReference>
<comment type="caution">
    <text evidence="4">The sequence shown here is derived from an EMBL/GenBank/DDBJ whole genome shotgun (WGS) entry which is preliminary data.</text>
</comment>
<dbReference type="FunFam" id="3.40.50.2000:FF:000119">
    <property type="entry name" value="Glycosyl transferase group 1"/>
    <property type="match status" value="1"/>
</dbReference>
<reference evidence="4 5" key="1">
    <citation type="submission" date="2019-03" db="EMBL/GenBank/DDBJ databases">
        <title>Metabolic potential of uncultured bacteria and archaea associated with petroleum seepage in deep-sea sediments.</title>
        <authorList>
            <person name="Dong X."/>
            <person name="Hubert C."/>
        </authorList>
    </citation>
    <scope>NUCLEOTIDE SEQUENCE [LARGE SCALE GENOMIC DNA]</scope>
    <source>
        <strain evidence="4">E44_bin18</strain>
    </source>
</reference>
<dbReference type="PANTHER" id="PTHR46401:SF2">
    <property type="entry name" value="GLYCOSYLTRANSFERASE WBBK-RELATED"/>
    <property type="match status" value="1"/>
</dbReference>
<organism evidence="4 5">
    <name type="scientific">candidate division TA06 bacterium</name>
    <dbReference type="NCBI Taxonomy" id="2250710"/>
    <lineage>
        <taxon>Bacteria</taxon>
        <taxon>Bacteria division TA06</taxon>
    </lineage>
</organism>
<dbReference type="GO" id="GO:0016757">
    <property type="term" value="F:glycosyltransferase activity"/>
    <property type="evidence" value="ECO:0007669"/>
    <property type="project" value="InterPro"/>
</dbReference>
<dbReference type="CDD" id="cd03809">
    <property type="entry name" value="GT4_MtfB-like"/>
    <property type="match status" value="1"/>
</dbReference>
<protein>
    <submittedName>
        <fullName evidence="4">Glycosyltransferase family 1 protein</fullName>
    </submittedName>
</protein>
<evidence type="ECO:0000256" key="1">
    <source>
        <dbReference type="ARBA" id="ARBA00022679"/>
    </source>
</evidence>
<evidence type="ECO:0000259" key="2">
    <source>
        <dbReference type="Pfam" id="PF00534"/>
    </source>
</evidence>
<gene>
    <name evidence="4" type="ORF">E3J62_11895</name>
</gene>
<evidence type="ECO:0000313" key="5">
    <source>
        <dbReference type="Proteomes" id="UP000315525"/>
    </source>
</evidence>
<dbReference type="Pfam" id="PF00534">
    <property type="entry name" value="Glycos_transf_1"/>
    <property type="match status" value="1"/>
</dbReference>
<feature type="domain" description="Glycosyltransferase subfamily 4-like N-terminal" evidence="3">
    <location>
        <begin position="16"/>
        <end position="171"/>
    </location>
</feature>
<dbReference type="GO" id="GO:0009103">
    <property type="term" value="P:lipopolysaccharide biosynthetic process"/>
    <property type="evidence" value="ECO:0007669"/>
    <property type="project" value="TreeGrafter"/>
</dbReference>
<dbReference type="PANTHER" id="PTHR46401">
    <property type="entry name" value="GLYCOSYLTRANSFERASE WBBK-RELATED"/>
    <property type="match status" value="1"/>
</dbReference>
<proteinExistence type="predicted"/>
<sequence length="371" mass="42617">MIIGIDARSLIGKRAGVGRYLHNLLENLSGIDEENQYILYLHEEAGWVAGRPNFSEKKINLPFLENYFTWLHLRLPPELLTHRVDVFHFPFYTMPLVVNHRSVVTIHDITFGLHPEWFSLKGKIAQIPFCRFAARHADRIIACSKTTKNDILRMYRVSEEKIEVIYEAADPMFRVMSKRDALERARSECGIKDRFFLYVGVIHLRRNVERLLKAFKLFSAKSPDYQLVLIGKVEWPYLDVKKLIEELGLDGRVIHLGYVEDSMLPLIYNSAECFVYPSLYEGFGLPVLEAMACGTPVITSDNSSLSELFADAVFLIDPYSVEQMGQAMSLLVEDTGLRDELISKGLEKVKEFSWRKTAEKTLQVYKEVAEG</sequence>
<accession>A0A523UN02</accession>
<keyword evidence="1 4" id="KW-0808">Transferase</keyword>
<dbReference type="InterPro" id="IPR001296">
    <property type="entry name" value="Glyco_trans_1"/>
</dbReference>
<dbReference type="AlphaFoldDB" id="A0A523UN02"/>
<dbReference type="InterPro" id="IPR028098">
    <property type="entry name" value="Glyco_trans_4-like_N"/>
</dbReference>
<dbReference type="Gene3D" id="3.40.50.2000">
    <property type="entry name" value="Glycogen Phosphorylase B"/>
    <property type="match status" value="2"/>
</dbReference>
<dbReference type="Proteomes" id="UP000315525">
    <property type="component" value="Unassembled WGS sequence"/>
</dbReference>